<feature type="domain" description="SH3b" evidence="2">
    <location>
        <begin position="134"/>
        <end position="196"/>
    </location>
</feature>
<evidence type="ECO:0000259" key="2">
    <source>
        <dbReference type="SMART" id="SM00287"/>
    </source>
</evidence>
<gene>
    <name evidence="3" type="ORF">KK078_28295</name>
</gene>
<name>A0AAP2DEE8_9BACT</name>
<dbReference type="Gene3D" id="2.30.30.40">
    <property type="entry name" value="SH3 Domains"/>
    <property type="match status" value="1"/>
</dbReference>
<comment type="caution">
    <text evidence="3">The sequence shown here is derived from an EMBL/GenBank/DDBJ whole genome shotgun (WGS) entry which is preliminary data.</text>
</comment>
<organism evidence="3 4">
    <name type="scientific">Dawidia soli</name>
    <dbReference type="NCBI Taxonomy" id="2782352"/>
    <lineage>
        <taxon>Bacteria</taxon>
        <taxon>Pseudomonadati</taxon>
        <taxon>Bacteroidota</taxon>
        <taxon>Cytophagia</taxon>
        <taxon>Cytophagales</taxon>
        <taxon>Chryseotaleaceae</taxon>
        <taxon>Dawidia</taxon>
    </lineage>
</organism>
<dbReference type="AlphaFoldDB" id="A0AAP2DEE8"/>
<dbReference type="EMBL" id="JAHESC010000069">
    <property type="protein sequence ID" value="MBT1690498.1"/>
    <property type="molecule type" value="Genomic_DNA"/>
</dbReference>
<keyword evidence="1" id="KW-1133">Transmembrane helix</keyword>
<feature type="transmembrane region" description="Helical" evidence="1">
    <location>
        <begin position="110"/>
        <end position="130"/>
    </location>
</feature>
<dbReference type="RefSeq" id="WP_254093918.1">
    <property type="nucleotide sequence ID" value="NZ_JAHESC010000069.1"/>
</dbReference>
<accession>A0AAP2DEE8</accession>
<proteinExistence type="predicted"/>
<dbReference type="InterPro" id="IPR003646">
    <property type="entry name" value="SH3-like_bac-type"/>
</dbReference>
<dbReference type="Pfam" id="PF08239">
    <property type="entry name" value="SH3_3"/>
    <property type="match status" value="1"/>
</dbReference>
<keyword evidence="1" id="KW-0472">Membrane</keyword>
<sequence>MEHYRAIFASNQYTPAMLLKMAYIEEGLGQAGQALFYLNLYFDATNDQAVLDKMEELAGKYNLEGYKQTDAVQALSFYHDFRWPIGLSLMALAVLFLSIAFVLRRKKRNPVVALVLLFLVLGSLGMHGFLSNRGENGIVAHDNTVLMDGPSPGAGVVSVVGGGHRVEILGRKDVWVKIQWQGATAYIRDTNLLTLTL</sequence>
<keyword evidence="4" id="KW-1185">Reference proteome</keyword>
<feature type="transmembrane region" description="Helical" evidence="1">
    <location>
        <begin position="83"/>
        <end position="103"/>
    </location>
</feature>
<evidence type="ECO:0000256" key="1">
    <source>
        <dbReference type="SAM" id="Phobius"/>
    </source>
</evidence>
<keyword evidence="1" id="KW-0812">Transmembrane</keyword>
<dbReference type="Proteomes" id="UP001319180">
    <property type="component" value="Unassembled WGS sequence"/>
</dbReference>
<reference evidence="3 4" key="1">
    <citation type="submission" date="2021-05" db="EMBL/GenBank/DDBJ databases">
        <title>A Polyphasic approach of four new species of the genus Ohtaekwangia: Ohtaekwangia histidinii sp. nov., Ohtaekwangia cretensis sp. nov., Ohtaekwangia indiensis sp. nov., Ohtaekwangia reichenbachii sp. nov. from diverse environment.</title>
        <authorList>
            <person name="Octaviana S."/>
        </authorList>
    </citation>
    <scope>NUCLEOTIDE SEQUENCE [LARGE SCALE GENOMIC DNA]</scope>
    <source>
        <strain evidence="3 4">PWU37</strain>
    </source>
</reference>
<evidence type="ECO:0000313" key="4">
    <source>
        <dbReference type="Proteomes" id="UP001319180"/>
    </source>
</evidence>
<protein>
    <recommendedName>
        <fullName evidence="2">SH3b domain-containing protein</fullName>
    </recommendedName>
</protein>
<evidence type="ECO:0000313" key="3">
    <source>
        <dbReference type="EMBL" id="MBT1690498.1"/>
    </source>
</evidence>
<dbReference type="SMART" id="SM00287">
    <property type="entry name" value="SH3b"/>
    <property type="match status" value="1"/>
</dbReference>